<name>A0A921MT58_9BACT</name>
<dbReference type="PANTHER" id="PTHR42948:SF1">
    <property type="entry name" value="TRANSPORTER"/>
    <property type="match status" value="1"/>
</dbReference>
<feature type="transmembrane region" description="Helical" evidence="7">
    <location>
        <begin position="214"/>
        <end position="239"/>
    </location>
</feature>
<feature type="transmembrane region" description="Helical" evidence="7">
    <location>
        <begin position="421"/>
        <end position="446"/>
    </location>
</feature>
<dbReference type="Proteomes" id="UP000757103">
    <property type="component" value="Unassembled WGS sequence"/>
</dbReference>
<feature type="transmembrane region" description="Helical" evidence="7">
    <location>
        <begin position="85"/>
        <end position="106"/>
    </location>
</feature>
<dbReference type="GO" id="GO:0015293">
    <property type="term" value="F:symporter activity"/>
    <property type="evidence" value="ECO:0007669"/>
    <property type="project" value="UniProtKB-KW"/>
</dbReference>
<dbReference type="PROSITE" id="PS00610">
    <property type="entry name" value="NA_NEUROTRAN_SYMP_1"/>
    <property type="match status" value="1"/>
</dbReference>
<evidence type="ECO:0000256" key="5">
    <source>
        <dbReference type="ARBA" id="ARBA00023136"/>
    </source>
</evidence>
<feature type="transmembrane region" description="Helical" evidence="7">
    <location>
        <begin position="260"/>
        <end position="281"/>
    </location>
</feature>
<dbReference type="RefSeq" id="WP_273306753.1">
    <property type="nucleotide sequence ID" value="NZ_DYUD01000025.1"/>
</dbReference>
<dbReference type="InterPro" id="IPR000175">
    <property type="entry name" value="Na/ntran_symport"/>
</dbReference>
<feature type="transmembrane region" description="Helical" evidence="7">
    <location>
        <begin position="379"/>
        <end position="401"/>
    </location>
</feature>
<proteinExistence type="inferred from homology"/>
<dbReference type="SUPFAM" id="SSF161070">
    <property type="entry name" value="SNF-like"/>
    <property type="match status" value="1"/>
</dbReference>
<feature type="transmembrane region" description="Helical" evidence="7">
    <location>
        <begin position="344"/>
        <end position="364"/>
    </location>
</feature>
<dbReference type="EMBL" id="DYUD01000025">
    <property type="protein sequence ID" value="HJG89681.1"/>
    <property type="molecule type" value="Genomic_DNA"/>
</dbReference>
<gene>
    <name evidence="8" type="ORF">K8U91_09485</name>
</gene>
<reference evidence="8" key="2">
    <citation type="submission" date="2021-09" db="EMBL/GenBank/DDBJ databases">
        <authorList>
            <person name="Gilroy R."/>
        </authorList>
    </citation>
    <scope>NUCLEOTIDE SEQUENCE</scope>
    <source>
        <strain evidence="8">CHK121-7720</strain>
    </source>
</reference>
<dbReference type="PRINTS" id="PR00176">
    <property type="entry name" value="NANEUSMPORT"/>
</dbReference>
<keyword evidence="5 7" id="KW-0472">Membrane</keyword>
<keyword evidence="2 6" id="KW-0813">Transport</keyword>
<evidence type="ECO:0000313" key="9">
    <source>
        <dbReference type="Proteomes" id="UP000757103"/>
    </source>
</evidence>
<keyword evidence="6" id="KW-0769">Symport</keyword>
<evidence type="ECO:0000256" key="1">
    <source>
        <dbReference type="ARBA" id="ARBA00004141"/>
    </source>
</evidence>
<evidence type="ECO:0000256" key="3">
    <source>
        <dbReference type="ARBA" id="ARBA00022692"/>
    </source>
</evidence>
<dbReference type="Pfam" id="PF00209">
    <property type="entry name" value="SNF"/>
    <property type="match status" value="2"/>
</dbReference>
<feature type="transmembrane region" description="Helical" evidence="7">
    <location>
        <begin position="7"/>
        <end position="28"/>
    </location>
</feature>
<sequence length="447" mass="49419">MGEHVKFATKLGIIATTVGSAVGLGNIWRFPYEAGMNGGGAFLMVYILCVLVLGIPVMCAEFIIGRHSKSDTVDAFRKLRPGSRWHYIGYIGILASVLILGYYLVISGWTLEYLFRAITNDLAGKTAAEFRAEQNAFIQSDFRPLLWTYIFLFINYIILSRGVQKGIEKMSNILMPLLFVILLVFCVRSLTLPGSSEGLSFFLHPDFSKITPQVIIRAMGQAFFSLSLGMGILITYSSYFTAKTHLIKTATTVAILDTSVAILSGIIIFPAVFSCGLDPVAGPDLVFVTLPNVFNQMPVSALWSTLFFLLLTVAALTSTVSLFEVSIAFLINYLNMSRKKATRIMMLVIAVLSTVSSLSIGLWSDIRIFGKTLFDACDYFSAIILLPVGGLLISIFIGWFLKKNISREELTNRNKLHEPLFSAIFFCIKYIAPIIIILIFLSGFGII</sequence>
<dbReference type="AlphaFoldDB" id="A0A921MT58"/>
<feature type="transmembrane region" description="Helical" evidence="7">
    <location>
        <begin position="175"/>
        <end position="194"/>
    </location>
</feature>
<feature type="transmembrane region" description="Helical" evidence="7">
    <location>
        <begin position="145"/>
        <end position="163"/>
    </location>
</feature>
<feature type="transmembrane region" description="Helical" evidence="7">
    <location>
        <begin position="40"/>
        <end position="64"/>
    </location>
</feature>
<accession>A0A921MT58</accession>
<dbReference type="NCBIfam" id="NF037979">
    <property type="entry name" value="Na_transp"/>
    <property type="match status" value="1"/>
</dbReference>
<dbReference type="GO" id="GO:0016020">
    <property type="term" value="C:membrane"/>
    <property type="evidence" value="ECO:0007669"/>
    <property type="project" value="UniProtKB-SubCell"/>
</dbReference>
<comment type="subcellular location">
    <subcellularLocation>
        <location evidence="1">Membrane</location>
        <topology evidence="1">Multi-pass membrane protein</topology>
    </subcellularLocation>
</comment>
<feature type="transmembrane region" description="Helical" evidence="7">
    <location>
        <begin position="301"/>
        <end position="332"/>
    </location>
</feature>
<dbReference type="CDD" id="cd10336">
    <property type="entry name" value="SLC6sbd_Tyt1-Like"/>
    <property type="match status" value="1"/>
</dbReference>
<dbReference type="PANTHER" id="PTHR42948">
    <property type="entry name" value="TRANSPORTER"/>
    <property type="match status" value="1"/>
</dbReference>
<comment type="similarity">
    <text evidence="6">Belongs to the sodium:neurotransmitter symporter (SNF) (TC 2.A.22) family.</text>
</comment>
<protein>
    <recommendedName>
        <fullName evidence="6">Transporter</fullName>
    </recommendedName>
</protein>
<reference evidence="8" key="1">
    <citation type="journal article" date="2021" name="PeerJ">
        <title>Extensive microbial diversity within the chicken gut microbiome revealed by metagenomics and culture.</title>
        <authorList>
            <person name="Gilroy R."/>
            <person name="Ravi A."/>
            <person name="Getino M."/>
            <person name="Pursley I."/>
            <person name="Horton D.L."/>
            <person name="Alikhan N.F."/>
            <person name="Baker D."/>
            <person name="Gharbi K."/>
            <person name="Hall N."/>
            <person name="Watson M."/>
            <person name="Adriaenssens E.M."/>
            <person name="Foster-Nyarko E."/>
            <person name="Jarju S."/>
            <person name="Secka A."/>
            <person name="Antonio M."/>
            <person name="Oren A."/>
            <person name="Chaudhuri R.R."/>
            <person name="La Ragione R."/>
            <person name="Hildebrand F."/>
            <person name="Pallen M.J."/>
        </authorList>
    </citation>
    <scope>NUCLEOTIDE SEQUENCE</scope>
    <source>
        <strain evidence="8">CHK121-7720</strain>
    </source>
</reference>
<dbReference type="InterPro" id="IPR037272">
    <property type="entry name" value="SNS_sf"/>
</dbReference>
<evidence type="ECO:0000256" key="7">
    <source>
        <dbReference type="SAM" id="Phobius"/>
    </source>
</evidence>
<keyword evidence="4 7" id="KW-1133">Transmembrane helix</keyword>
<keyword evidence="3 6" id="KW-0812">Transmembrane</keyword>
<organism evidence="8 9">
    <name type="scientific">Barnesiella viscericola</name>
    <dbReference type="NCBI Taxonomy" id="397865"/>
    <lineage>
        <taxon>Bacteria</taxon>
        <taxon>Pseudomonadati</taxon>
        <taxon>Bacteroidota</taxon>
        <taxon>Bacteroidia</taxon>
        <taxon>Bacteroidales</taxon>
        <taxon>Barnesiellaceae</taxon>
        <taxon>Barnesiella</taxon>
    </lineage>
</organism>
<dbReference type="PROSITE" id="PS50267">
    <property type="entry name" value="NA_NEUROTRAN_SYMP_3"/>
    <property type="match status" value="1"/>
</dbReference>
<evidence type="ECO:0000256" key="2">
    <source>
        <dbReference type="ARBA" id="ARBA00022448"/>
    </source>
</evidence>
<comment type="caution">
    <text evidence="8">The sequence shown here is derived from an EMBL/GenBank/DDBJ whole genome shotgun (WGS) entry which is preliminary data.</text>
</comment>
<evidence type="ECO:0000313" key="8">
    <source>
        <dbReference type="EMBL" id="HJG89681.1"/>
    </source>
</evidence>
<evidence type="ECO:0000256" key="6">
    <source>
        <dbReference type="RuleBase" id="RU003732"/>
    </source>
</evidence>
<evidence type="ECO:0000256" key="4">
    <source>
        <dbReference type="ARBA" id="ARBA00022989"/>
    </source>
</evidence>
<dbReference type="InterPro" id="IPR047218">
    <property type="entry name" value="YocR/YhdH-like"/>
</dbReference>